<dbReference type="Pfam" id="PF01883">
    <property type="entry name" value="FeS_assembly_P"/>
    <property type="match status" value="1"/>
</dbReference>
<dbReference type="PANTHER" id="PTHR42831:SF3">
    <property type="entry name" value="1,2-PHENYLACETYL-COA EPOXIDASE, SUBUNIT D-RELATED"/>
    <property type="match status" value="1"/>
</dbReference>
<gene>
    <name evidence="3" type="primary">paaJ</name>
    <name evidence="3" type="ORF">QPX54_00220</name>
</gene>
<dbReference type="SUPFAM" id="SSF117916">
    <property type="entry name" value="Fe-S cluster assembly (FSCA) domain-like"/>
    <property type="match status" value="1"/>
</dbReference>
<proteinExistence type="predicted"/>
<dbReference type="EMBL" id="JASNVP010000001">
    <property type="protein sequence ID" value="MDK4324951.1"/>
    <property type="molecule type" value="Genomic_DNA"/>
</dbReference>
<evidence type="ECO:0000313" key="3">
    <source>
        <dbReference type="EMBL" id="MDK4324951.1"/>
    </source>
</evidence>
<comment type="caution">
    <text evidence="3">The sequence shown here is derived from an EMBL/GenBank/DDBJ whole genome shotgun (WGS) entry which is preliminary data.</text>
</comment>
<protein>
    <submittedName>
        <fullName evidence="3">Phenylacetate-CoA oxygenase subunit PaaJ</fullName>
    </submittedName>
</protein>
<dbReference type="InterPro" id="IPR002744">
    <property type="entry name" value="MIP18-like"/>
</dbReference>
<dbReference type="RefSeq" id="WP_049149681.1">
    <property type="nucleotide sequence ID" value="NZ_CP068160.1"/>
</dbReference>
<dbReference type="AlphaFoldDB" id="A0AAP4BSX9"/>
<dbReference type="NCBIfam" id="TIGR02159">
    <property type="entry name" value="PA_CoA_Oxy4"/>
    <property type="match status" value="1"/>
</dbReference>
<dbReference type="InterPro" id="IPR011883">
    <property type="entry name" value="PaaD-like"/>
</dbReference>
<name>A0AAP4BSX9_9CORY</name>
<evidence type="ECO:0000259" key="2">
    <source>
        <dbReference type="Pfam" id="PF23451"/>
    </source>
</evidence>
<evidence type="ECO:0000313" key="4">
    <source>
        <dbReference type="Proteomes" id="UP001226160"/>
    </source>
</evidence>
<dbReference type="InterPro" id="IPR056572">
    <property type="entry name" value="Zn_ribbon_PaaD"/>
</dbReference>
<feature type="domain" description="MIP18 family-like" evidence="1">
    <location>
        <begin position="18"/>
        <end position="90"/>
    </location>
</feature>
<dbReference type="InterPro" id="IPR052339">
    <property type="entry name" value="Fe-S_Maturation_MIP18"/>
</dbReference>
<dbReference type="InterPro" id="IPR034904">
    <property type="entry name" value="FSCA_dom_sf"/>
</dbReference>
<sequence length="179" mass="19255">MSRKKTAHPLRPQDQADAKIWDAAAQVTDPEIPVISIADLGILRDAQLSNGTAVATITPTYSGCPAMETITDDVVAALHNAGYDQAEVNVVLQPAWTTDWITEQGRKDLRDYGIAPPTGKSATVNSGPIPLQIGMPSPVVCPHCGSTKTQKISHFGSTSCKALYNCQACFEPFDYFKVH</sequence>
<dbReference type="Gene3D" id="3.30.300.130">
    <property type="entry name" value="Fe-S cluster assembly (FSCA)"/>
    <property type="match status" value="1"/>
</dbReference>
<evidence type="ECO:0000259" key="1">
    <source>
        <dbReference type="Pfam" id="PF01883"/>
    </source>
</evidence>
<dbReference type="Proteomes" id="UP001226160">
    <property type="component" value="Unassembled WGS sequence"/>
</dbReference>
<reference evidence="3" key="1">
    <citation type="submission" date="2023-05" db="EMBL/GenBank/DDBJ databases">
        <title>Metabolic capabilities are highly conserved among human nasal-associated Corynebacterium species in pangenomic analyses.</title>
        <authorList>
            <person name="Tran T.H."/>
            <person name="Roberts A.Q."/>
            <person name="Escapa I.F."/>
            <person name="Gao W."/>
            <person name="Conlan S."/>
            <person name="Kong H."/>
            <person name="Segre J.A."/>
            <person name="Kelly M.S."/>
            <person name="Lemon K.P."/>
        </authorList>
    </citation>
    <scope>NUCLEOTIDE SEQUENCE</scope>
    <source>
        <strain evidence="3">KPL2654</strain>
    </source>
</reference>
<dbReference type="PANTHER" id="PTHR42831">
    <property type="entry name" value="FE-S PROTEIN MATURATION AUXILIARY FACTOR YITW"/>
    <property type="match status" value="1"/>
</dbReference>
<dbReference type="Pfam" id="PF23451">
    <property type="entry name" value="Zn_ribbon_PaaD"/>
    <property type="match status" value="1"/>
</dbReference>
<accession>A0AAP4BSX9</accession>
<feature type="domain" description="PaaD zinc beta ribbon" evidence="2">
    <location>
        <begin position="136"/>
        <end position="177"/>
    </location>
</feature>
<organism evidence="3 4">
    <name type="scientific">Corynebacterium propinquum</name>
    <dbReference type="NCBI Taxonomy" id="43769"/>
    <lineage>
        <taxon>Bacteria</taxon>
        <taxon>Bacillati</taxon>
        <taxon>Actinomycetota</taxon>
        <taxon>Actinomycetes</taxon>
        <taxon>Mycobacteriales</taxon>
        <taxon>Corynebacteriaceae</taxon>
        <taxon>Corynebacterium</taxon>
    </lineage>
</organism>